<dbReference type="FunFam" id="3.40.50.2000:FF:000009">
    <property type="entry name" value="Sterol 3-beta-glucosyltransferase UGT80A2"/>
    <property type="match status" value="1"/>
</dbReference>
<dbReference type="InterPro" id="IPR050426">
    <property type="entry name" value="Glycosyltransferase_28"/>
</dbReference>
<dbReference type="PANTHER" id="PTHR48050">
    <property type="entry name" value="STEROL 3-BETA-GLUCOSYLTRANSFERASE"/>
    <property type="match status" value="1"/>
</dbReference>
<feature type="compositionally biased region" description="Pro residues" evidence="2">
    <location>
        <begin position="51"/>
        <end position="86"/>
    </location>
</feature>
<dbReference type="EMBL" id="ML121533">
    <property type="protein sequence ID" value="RPB26711.1"/>
    <property type="molecule type" value="Genomic_DNA"/>
</dbReference>
<dbReference type="GO" id="GO:0016906">
    <property type="term" value="F:sterol 3-beta-glucosyltransferase activity"/>
    <property type="evidence" value="ECO:0007669"/>
    <property type="project" value="UniProtKB-ARBA"/>
</dbReference>
<dbReference type="EMBL" id="ML121536">
    <property type="protein sequence ID" value="RPB25926.1"/>
    <property type="molecule type" value="Genomic_DNA"/>
</dbReference>
<gene>
    <name evidence="5" type="ORF">L211DRAFT_648446</name>
    <name evidence="4" type="ORF">L211DRAFT_65706</name>
</gene>
<feature type="compositionally biased region" description="Basic and acidic residues" evidence="2">
    <location>
        <begin position="142"/>
        <end position="151"/>
    </location>
</feature>
<evidence type="ECO:0000313" key="6">
    <source>
        <dbReference type="Proteomes" id="UP000267821"/>
    </source>
</evidence>
<feature type="region of interest" description="Disordered" evidence="2">
    <location>
        <begin position="883"/>
        <end position="926"/>
    </location>
</feature>
<feature type="compositionally biased region" description="Basic and acidic residues" evidence="2">
    <location>
        <begin position="893"/>
        <end position="903"/>
    </location>
</feature>
<protein>
    <submittedName>
        <fullName evidence="4">UDP-Glycosyltransferase/glycogen phosphorylase</fullName>
    </submittedName>
</protein>
<dbReference type="Proteomes" id="UP000267821">
    <property type="component" value="Unassembled WGS sequence"/>
</dbReference>
<dbReference type="SUPFAM" id="SSF53756">
    <property type="entry name" value="UDP-Glycosyltransferase/glycogen phosphorylase"/>
    <property type="match status" value="1"/>
</dbReference>
<dbReference type="OrthoDB" id="5835829at2759"/>
<feature type="compositionally biased region" description="Low complexity" evidence="2">
    <location>
        <begin position="904"/>
        <end position="918"/>
    </location>
</feature>
<dbReference type="Gene3D" id="3.40.50.2000">
    <property type="entry name" value="Glycogen Phosphorylase B"/>
    <property type="match status" value="2"/>
</dbReference>
<dbReference type="InterPro" id="IPR002213">
    <property type="entry name" value="UDP_glucos_trans"/>
</dbReference>
<feature type="compositionally biased region" description="Polar residues" evidence="2">
    <location>
        <begin position="29"/>
        <end position="48"/>
    </location>
</feature>
<organism evidence="4 6">
    <name type="scientific">Terfezia boudieri ATCC MYA-4762</name>
    <dbReference type="NCBI Taxonomy" id="1051890"/>
    <lineage>
        <taxon>Eukaryota</taxon>
        <taxon>Fungi</taxon>
        <taxon>Dikarya</taxon>
        <taxon>Ascomycota</taxon>
        <taxon>Pezizomycotina</taxon>
        <taxon>Pezizomycetes</taxon>
        <taxon>Pezizales</taxon>
        <taxon>Pezizaceae</taxon>
        <taxon>Terfezia</taxon>
    </lineage>
</organism>
<evidence type="ECO:0000259" key="3">
    <source>
        <dbReference type="Pfam" id="PF06722"/>
    </source>
</evidence>
<evidence type="ECO:0000256" key="2">
    <source>
        <dbReference type="SAM" id="MobiDB-lite"/>
    </source>
</evidence>
<feature type="region of interest" description="Disordered" evidence="2">
    <location>
        <begin position="178"/>
        <end position="238"/>
    </location>
</feature>
<feature type="compositionally biased region" description="Low complexity" evidence="2">
    <location>
        <begin position="1"/>
        <end position="21"/>
    </location>
</feature>
<dbReference type="PANTHER" id="PTHR48050:SF13">
    <property type="entry name" value="STEROL 3-BETA-GLUCOSYLTRANSFERASE UGT80A2"/>
    <property type="match status" value="1"/>
</dbReference>
<evidence type="ECO:0000313" key="4">
    <source>
        <dbReference type="EMBL" id="RPB25926.1"/>
    </source>
</evidence>
<keyword evidence="6" id="KW-1185">Reference proteome</keyword>
<keyword evidence="1 4" id="KW-0808">Transferase</keyword>
<feature type="domain" description="Erythromycin biosynthesis protein CIII-like C-terminal" evidence="3">
    <location>
        <begin position="650"/>
        <end position="733"/>
    </location>
</feature>
<evidence type="ECO:0000313" key="5">
    <source>
        <dbReference type="EMBL" id="RPB26711.1"/>
    </source>
</evidence>
<feature type="region of interest" description="Disordered" evidence="2">
    <location>
        <begin position="1"/>
        <end position="151"/>
    </location>
</feature>
<dbReference type="AlphaFoldDB" id="A0A3N4LSR4"/>
<name>A0A3N4LSR4_9PEZI</name>
<accession>A0A3N4LSR4</accession>
<sequence length="1084" mass="115386">MPYQRQQAQGEAEGSQQAQQRLHQEGSIHQDTTSAGPRSAAPTSTVSLPSYSPPGATPIPPPSHLLPQPPPMPPVPTSAPPVPPGKGPQDENLPVLATEEEQDLPPPAYTPFDPNTPDIFSGGRGVSPQSSVHGGSISESADGWREDRQGDAAEWYGHELEGSEVPQNRGQSRVMELPGDDCLGVGNQRASRGSVSGDGRISITISPHGVLGIKGRQPTLPDITSATPPTSLAPDGKKTAKSLTALSSLSSLLNSQHYTRKKKEVEQHPSQPHVPSSLTHAEILAQPPPITPRLNIVMQVIGSRGDVQPFLSLALVLAGEPYNHRVRVATHACFEAFVNEVAATSNLSPDGFSSMRGSIEFFPLAGDPAVLMSYMVRNPGLIPSTSSLTGGEIRERRRGVWEILVSTWASCHEAYSTPMNSTPRPFVADLIIANPPGFGHVHCGEKLGVPVHIMFTMPWAPPTSAFPHPLANLPERTKTSGIDEATINYLTYSLLDILTWQGTGDLINRFRTEILRLDSLNNVYAPTLVGRLAGDGLLPHTYCWSPALIPKPKDWDRQSISVSGFWFLDLNSGYSPLQVLKEFIEAKNEKPLIYIGFGSIVAPNPQFLTDAVLGAVKAAGVRALVSKGWGTIDPPEGFSDPDIFFLGNTPHDWLFPKVKLAVHHGGAGTTAAAIKAGIPSGIVPFFGDQQFWGEMVSKRGAGGMLHSTSLTKEALAALITSLLEEGVRTKAKELGEIVNKERGEEVAARGLLRGVEGVLKGCEVEARMGLQGADRALAAFTVIPRHDVIVLESGKEKRKRTKNIVGIRVSARVVHVLQKEGLIDVDDPKMVTLTRWMEWDSWVRRVTETDPATGGAGALLGTLVAMGMAGGVDFDRDAWFGGTKGAGSNSNGKGKEKEKDKEISSVSSTTGSISTTTIVEDDAAPAPPITSSHIDILNAALATSKPLSTIISAGLKSPVDFSLSVSRGFHHLPQTLFSDATVRPLPPVHSSIKGFSSGVNVATKQMAYGLYDGITGLVTEPLRGLREGGGSGLIHGLGSGIAGVVAKPAAGAFGVTGYLGMGVVREMEKLSGKERKGRGRERRL</sequence>
<dbReference type="InterPro" id="IPR010610">
    <property type="entry name" value="EryCIII-like_C"/>
</dbReference>
<evidence type="ECO:0000256" key="1">
    <source>
        <dbReference type="ARBA" id="ARBA00022679"/>
    </source>
</evidence>
<feature type="compositionally biased region" description="Polar residues" evidence="2">
    <location>
        <begin position="127"/>
        <end position="139"/>
    </location>
</feature>
<dbReference type="Pfam" id="PF06722">
    <property type="entry name" value="EryCIII-like_C"/>
    <property type="match status" value="1"/>
</dbReference>
<dbReference type="STRING" id="1051890.A0A3N4LSR4"/>
<proteinExistence type="predicted"/>
<reference evidence="4 6" key="1">
    <citation type="journal article" date="2018" name="Nat. Ecol. Evol.">
        <title>Pezizomycetes genomes reveal the molecular basis of ectomycorrhizal truffle lifestyle.</title>
        <authorList>
            <person name="Murat C."/>
            <person name="Payen T."/>
            <person name="Noel B."/>
            <person name="Kuo A."/>
            <person name="Morin E."/>
            <person name="Chen J."/>
            <person name="Kohler A."/>
            <person name="Krizsan K."/>
            <person name="Balestrini R."/>
            <person name="Da Silva C."/>
            <person name="Montanini B."/>
            <person name="Hainaut M."/>
            <person name="Levati E."/>
            <person name="Barry K.W."/>
            <person name="Belfiori B."/>
            <person name="Cichocki N."/>
            <person name="Clum A."/>
            <person name="Dockter R.B."/>
            <person name="Fauchery L."/>
            <person name="Guy J."/>
            <person name="Iotti M."/>
            <person name="Le Tacon F."/>
            <person name="Lindquist E.A."/>
            <person name="Lipzen A."/>
            <person name="Malagnac F."/>
            <person name="Mello A."/>
            <person name="Molinier V."/>
            <person name="Miyauchi S."/>
            <person name="Poulain J."/>
            <person name="Riccioni C."/>
            <person name="Rubini A."/>
            <person name="Sitrit Y."/>
            <person name="Splivallo R."/>
            <person name="Traeger S."/>
            <person name="Wang M."/>
            <person name="Zifcakova L."/>
            <person name="Wipf D."/>
            <person name="Zambonelli A."/>
            <person name="Paolocci F."/>
            <person name="Nowrousian M."/>
            <person name="Ottonello S."/>
            <person name="Baldrian P."/>
            <person name="Spatafora J.W."/>
            <person name="Henrissat B."/>
            <person name="Nagy L.G."/>
            <person name="Aury J.M."/>
            <person name="Wincker P."/>
            <person name="Grigoriev I.V."/>
            <person name="Bonfante P."/>
            <person name="Martin F.M."/>
        </authorList>
    </citation>
    <scope>NUCLEOTIDE SEQUENCE [LARGE SCALE GENOMIC DNA]</scope>
    <source>
        <strain evidence="4 6">ATCC MYA-4762</strain>
    </source>
</reference>
<dbReference type="CDD" id="cd03784">
    <property type="entry name" value="GT1_Gtf-like"/>
    <property type="match status" value="1"/>
</dbReference>